<comment type="caution">
    <text evidence="2">The sequence shown here is derived from an EMBL/GenBank/DDBJ whole genome shotgun (WGS) entry which is preliminary data.</text>
</comment>
<feature type="compositionally biased region" description="Basic residues" evidence="1">
    <location>
        <begin position="137"/>
        <end position="147"/>
    </location>
</feature>
<proteinExistence type="predicted"/>
<evidence type="ECO:0000313" key="3">
    <source>
        <dbReference type="Proteomes" id="UP000327044"/>
    </source>
</evidence>
<keyword evidence="3" id="KW-1185">Reference proteome</keyword>
<reference evidence="2 3" key="1">
    <citation type="journal article" date="2018" name="Elife">
        <title>Firefly genomes illuminate parallel origins of bioluminescence in beetles.</title>
        <authorList>
            <person name="Fallon T.R."/>
            <person name="Lower S.E."/>
            <person name="Chang C.H."/>
            <person name="Bessho-Uehara M."/>
            <person name="Martin G.J."/>
            <person name="Bewick A.J."/>
            <person name="Behringer M."/>
            <person name="Debat H.J."/>
            <person name="Wong I."/>
            <person name="Day J.C."/>
            <person name="Suvorov A."/>
            <person name="Silva C.J."/>
            <person name="Stanger-Hall K.F."/>
            <person name="Hall D.W."/>
            <person name="Schmitz R.J."/>
            <person name="Nelson D.R."/>
            <person name="Lewis S.M."/>
            <person name="Shigenobu S."/>
            <person name="Bybee S.M."/>
            <person name="Larracuente A.M."/>
            <person name="Oba Y."/>
            <person name="Weng J.K."/>
        </authorList>
    </citation>
    <scope>NUCLEOTIDE SEQUENCE [LARGE SCALE GENOMIC DNA]</scope>
    <source>
        <strain evidence="2">1611_PpyrPB1</strain>
        <tissue evidence="2">Whole body</tissue>
    </source>
</reference>
<protein>
    <submittedName>
        <fullName evidence="2">Uncharacterized protein</fullName>
    </submittedName>
</protein>
<dbReference type="InParanoid" id="A0A5N4B3L0"/>
<feature type="region of interest" description="Disordered" evidence="1">
    <location>
        <begin position="119"/>
        <end position="162"/>
    </location>
</feature>
<organism evidence="2 3">
    <name type="scientific">Photinus pyralis</name>
    <name type="common">Common eastern firefly</name>
    <name type="synonym">Lampyris pyralis</name>
    <dbReference type="NCBI Taxonomy" id="7054"/>
    <lineage>
        <taxon>Eukaryota</taxon>
        <taxon>Metazoa</taxon>
        <taxon>Ecdysozoa</taxon>
        <taxon>Arthropoda</taxon>
        <taxon>Hexapoda</taxon>
        <taxon>Insecta</taxon>
        <taxon>Pterygota</taxon>
        <taxon>Neoptera</taxon>
        <taxon>Endopterygota</taxon>
        <taxon>Coleoptera</taxon>
        <taxon>Polyphaga</taxon>
        <taxon>Elateriformia</taxon>
        <taxon>Elateroidea</taxon>
        <taxon>Lampyridae</taxon>
        <taxon>Lampyrinae</taxon>
        <taxon>Photinus</taxon>
    </lineage>
</organism>
<feature type="compositionally biased region" description="Basic and acidic residues" evidence="1">
    <location>
        <begin position="84"/>
        <end position="94"/>
    </location>
</feature>
<dbReference type="OrthoDB" id="6802325at2759"/>
<accession>A0A5N4B3L0</accession>
<evidence type="ECO:0000256" key="1">
    <source>
        <dbReference type="SAM" id="MobiDB-lite"/>
    </source>
</evidence>
<sequence length="162" mass="18841">MLMYDNPDRFKTCSLRLLKDHMLEQICKYRKYDSEEASESGKERLQTPWGANMRELMEVWDTYTKLVNADKVLHTANAPGRPKKGSETQKKNEVEVARRIRDAALGTITQSCTNELQTVQEQRSTSDDGCQTPTARQHTKVATKRRTNKDEMYLHTYQRKPD</sequence>
<feature type="compositionally biased region" description="Basic and acidic residues" evidence="1">
    <location>
        <begin position="148"/>
        <end position="162"/>
    </location>
</feature>
<dbReference type="Proteomes" id="UP000327044">
    <property type="component" value="Unassembled WGS sequence"/>
</dbReference>
<evidence type="ECO:0000313" key="2">
    <source>
        <dbReference type="EMBL" id="KAB0804156.1"/>
    </source>
</evidence>
<feature type="region of interest" description="Disordered" evidence="1">
    <location>
        <begin position="75"/>
        <end position="94"/>
    </location>
</feature>
<feature type="compositionally biased region" description="Polar residues" evidence="1">
    <location>
        <begin position="119"/>
        <end position="136"/>
    </location>
</feature>
<name>A0A5N4B3L0_PHOPY</name>
<dbReference type="EMBL" id="VVIM01000001">
    <property type="protein sequence ID" value="KAB0804156.1"/>
    <property type="molecule type" value="Genomic_DNA"/>
</dbReference>
<gene>
    <name evidence="2" type="ORF">PPYR_01126</name>
</gene>
<dbReference type="AlphaFoldDB" id="A0A5N4B3L0"/>